<dbReference type="EMBL" id="CAJNOG010000189">
    <property type="protein sequence ID" value="CAF1056746.1"/>
    <property type="molecule type" value="Genomic_DNA"/>
</dbReference>
<evidence type="ECO:0000313" key="1">
    <source>
        <dbReference type="EMBL" id="CAF1056746.1"/>
    </source>
</evidence>
<dbReference type="Proteomes" id="UP000663844">
    <property type="component" value="Unassembled WGS sequence"/>
</dbReference>
<dbReference type="EMBL" id="CAJOAZ010000519">
    <property type="protein sequence ID" value="CAF3667190.1"/>
    <property type="molecule type" value="Genomic_DNA"/>
</dbReference>
<comment type="caution">
    <text evidence="2">The sequence shown here is derived from an EMBL/GenBank/DDBJ whole genome shotgun (WGS) entry which is preliminary data.</text>
</comment>
<dbReference type="AlphaFoldDB" id="A0A818S694"/>
<dbReference type="Proteomes" id="UP000663845">
    <property type="component" value="Unassembled WGS sequence"/>
</dbReference>
<protein>
    <submittedName>
        <fullName evidence="2">Uncharacterized protein</fullName>
    </submittedName>
</protein>
<gene>
    <name evidence="1" type="ORF">JYZ213_LOCUS18990</name>
    <name evidence="2" type="ORF">OXD698_LOCUS9991</name>
</gene>
<reference evidence="2" key="1">
    <citation type="submission" date="2021-02" db="EMBL/GenBank/DDBJ databases">
        <authorList>
            <person name="Nowell W R."/>
        </authorList>
    </citation>
    <scope>NUCLEOTIDE SEQUENCE</scope>
</reference>
<organism evidence="2 3">
    <name type="scientific">Adineta steineri</name>
    <dbReference type="NCBI Taxonomy" id="433720"/>
    <lineage>
        <taxon>Eukaryota</taxon>
        <taxon>Metazoa</taxon>
        <taxon>Spiralia</taxon>
        <taxon>Gnathifera</taxon>
        <taxon>Rotifera</taxon>
        <taxon>Eurotatoria</taxon>
        <taxon>Bdelloidea</taxon>
        <taxon>Adinetida</taxon>
        <taxon>Adinetidae</taxon>
        <taxon>Adineta</taxon>
    </lineage>
</organism>
<sequence>MLSNAIKDDNHHETIQSLDTNEKIQFVRQMTKVTNNLYCFDLQRQLWQEYYNMSMKEDNIKGFRRLSKSYAKEHNTCYMYGFPKHVIEKRQKTITHQIQRTVNELNQYLIQLNTLTTQWQPPVDPNILSNAINECVKNGQERLRKEFDYKKKMVELNSYDHHLINKVYDLQPTEEQLHLANMLWQVTMNELETKEKQEILRKQIFLQRLPATIDKTIDQSVDRVQSILSNPVLDKDRRASLILTCSKTITQYKFDIMALDLNIFQNIIYGHQQILIDL</sequence>
<name>A0A818S694_9BILA</name>
<evidence type="ECO:0000313" key="3">
    <source>
        <dbReference type="Proteomes" id="UP000663844"/>
    </source>
</evidence>
<proteinExistence type="predicted"/>
<accession>A0A818S694</accession>
<evidence type="ECO:0000313" key="2">
    <source>
        <dbReference type="EMBL" id="CAF3667190.1"/>
    </source>
</evidence>